<evidence type="ECO:0000256" key="10">
    <source>
        <dbReference type="SAM" id="MobiDB-lite"/>
    </source>
</evidence>
<evidence type="ECO:0000256" key="1">
    <source>
        <dbReference type="ARBA" id="ARBA00004123"/>
    </source>
</evidence>
<dbReference type="GO" id="GO:0006357">
    <property type="term" value="P:regulation of transcription by RNA polymerase II"/>
    <property type="evidence" value="ECO:0007669"/>
    <property type="project" value="InterPro"/>
</dbReference>
<dbReference type="InterPro" id="IPR019258">
    <property type="entry name" value="Mediator_Med4"/>
</dbReference>
<keyword evidence="5 8" id="KW-0804">Transcription</keyword>
<comment type="function">
    <text evidence="8">Component of the Mediator complex, a coactivator involved in the regulated transcription of nearly all RNA polymerase II-dependent genes. Mediator functions as a bridge to convey information from gene-specific regulatory proteins to the basal RNA polymerase II transcription machinery. Mediator is recruited to promoters by direct interactions with regulatory proteins and serves as a scaffold for the assembly of a functional preinitiation complex with RNA polymerase II and the general transcription factors.</text>
</comment>
<comment type="subunit">
    <text evidence="8">Component of the Mediator complex.</text>
</comment>
<evidence type="ECO:0000256" key="8">
    <source>
        <dbReference type="RuleBase" id="RU364141"/>
    </source>
</evidence>
<evidence type="ECO:0000256" key="9">
    <source>
        <dbReference type="SAM" id="Coils"/>
    </source>
</evidence>
<dbReference type="Pfam" id="PF10018">
    <property type="entry name" value="Med4"/>
    <property type="match status" value="1"/>
</dbReference>
<dbReference type="GO" id="GO:0070847">
    <property type="term" value="C:core mediator complex"/>
    <property type="evidence" value="ECO:0007669"/>
    <property type="project" value="TreeGrafter"/>
</dbReference>
<dbReference type="PANTHER" id="PTHR13208">
    <property type="entry name" value="MEDIATOR OF RNA POLYMERASE II TRANSCRIPTION SUBUNIT 4"/>
    <property type="match status" value="1"/>
</dbReference>
<gene>
    <name evidence="8" type="primary">MED4</name>
    <name evidence="11" type="ORF">LRAMOSA06810</name>
</gene>
<dbReference type="AlphaFoldDB" id="A0A077WAR4"/>
<evidence type="ECO:0000256" key="3">
    <source>
        <dbReference type="ARBA" id="ARBA00020629"/>
    </source>
</evidence>
<organism evidence="11">
    <name type="scientific">Lichtheimia ramosa</name>
    <dbReference type="NCBI Taxonomy" id="688394"/>
    <lineage>
        <taxon>Eukaryota</taxon>
        <taxon>Fungi</taxon>
        <taxon>Fungi incertae sedis</taxon>
        <taxon>Mucoromycota</taxon>
        <taxon>Mucoromycotina</taxon>
        <taxon>Mucoromycetes</taxon>
        <taxon>Mucorales</taxon>
        <taxon>Lichtheimiaceae</taxon>
        <taxon>Lichtheimia</taxon>
    </lineage>
</organism>
<dbReference type="OrthoDB" id="1929813at2759"/>
<protein>
    <recommendedName>
        <fullName evidence="3 8">Mediator of RNA polymerase II transcription subunit 4</fullName>
    </recommendedName>
    <alternativeName>
        <fullName evidence="7 8">Mediator complex subunit 4</fullName>
    </alternativeName>
</protein>
<keyword evidence="4 8" id="KW-0805">Transcription regulation</keyword>
<comment type="subcellular location">
    <subcellularLocation>
        <location evidence="1 8">Nucleus</location>
    </subcellularLocation>
</comment>
<comment type="similarity">
    <text evidence="2 8">Belongs to the Mediator complex subunit 4 family.</text>
</comment>
<feature type="coiled-coil region" evidence="9">
    <location>
        <begin position="52"/>
        <end position="114"/>
    </location>
</feature>
<sequence length="240" mass="27148">METSLRDRVDSLLTEYSQLTRQYFQSLIVIADSTSTPADPLQQAPDQLVKRITDVDARLQSALEEIEQHQTRQQRIIAVQDEIQQHQAALLSLVERLNNARETLDKELTQASKEQKSIQFADKTNVDFSDILSYASKLSKYTSAPPGFDQMSNDFKVDFEKPYPDEDRMRRGLLYRQYAGTHVLPNITDETVDHLSMASSEDDERRGSTGAADGASGHKPATEEAQDNFWILDLNPDLPS</sequence>
<evidence type="ECO:0000313" key="11">
    <source>
        <dbReference type="EMBL" id="CDS03855.1"/>
    </source>
</evidence>
<evidence type="ECO:0000256" key="6">
    <source>
        <dbReference type="ARBA" id="ARBA00023242"/>
    </source>
</evidence>
<evidence type="ECO:0000256" key="7">
    <source>
        <dbReference type="ARBA" id="ARBA00031257"/>
    </source>
</evidence>
<name>A0A077WAR4_9FUNG</name>
<evidence type="ECO:0000256" key="2">
    <source>
        <dbReference type="ARBA" id="ARBA00009626"/>
    </source>
</evidence>
<evidence type="ECO:0000256" key="4">
    <source>
        <dbReference type="ARBA" id="ARBA00023015"/>
    </source>
</evidence>
<keyword evidence="8" id="KW-0010">Activator</keyword>
<feature type="region of interest" description="Disordered" evidence="10">
    <location>
        <begin position="197"/>
        <end position="240"/>
    </location>
</feature>
<dbReference type="GO" id="GO:0016592">
    <property type="term" value="C:mediator complex"/>
    <property type="evidence" value="ECO:0007669"/>
    <property type="project" value="InterPro"/>
</dbReference>
<dbReference type="GO" id="GO:0003712">
    <property type="term" value="F:transcription coregulator activity"/>
    <property type="evidence" value="ECO:0007669"/>
    <property type="project" value="InterPro"/>
</dbReference>
<accession>A0A077WAR4</accession>
<reference evidence="11" key="1">
    <citation type="journal article" date="2014" name="Genome Announc.">
        <title>De novo whole-genome sequence and genome annotation of Lichtheimia ramosa.</title>
        <authorList>
            <person name="Linde J."/>
            <person name="Schwartze V."/>
            <person name="Binder U."/>
            <person name="Lass-Florl C."/>
            <person name="Voigt K."/>
            <person name="Horn F."/>
        </authorList>
    </citation>
    <scope>NUCLEOTIDE SEQUENCE</scope>
    <source>
        <strain evidence="11">JMRC FSU:6197</strain>
    </source>
</reference>
<dbReference type="EMBL" id="LK023314">
    <property type="protein sequence ID" value="CDS03855.1"/>
    <property type="molecule type" value="Genomic_DNA"/>
</dbReference>
<dbReference type="PANTHER" id="PTHR13208:SF2">
    <property type="entry name" value="MEDIATOR OF RNA POLYMERASE II TRANSCRIPTION SUBUNIT 4"/>
    <property type="match status" value="1"/>
</dbReference>
<keyword evidence="9" id="KW-0175">Coiled coil</keyword>
<keyword evidence="6 8" id="KW-0539">Nucleus</keyword>
<proteinExistence type="inferred from homology"/>
<evidence type="ECO:0000256" key="5">
    <source>
        <dbReference type="ARBA" id="ARBA00023163"/>
    </source>
</evidence>